<reference evidence="1" key="1">
    <citation type="submission" date="2018-05" db="EMBL/GenBank/DDBJ databases">
        <authorList>
            <person name="Lanie J.A."/>
            <person name="Ng W.-L."/>
            <person name="Kazmierczak K.M."/>
            <person name="Andrzejewski T.M."/>
            <person name="Davidsen T.M."/>
            <person name="Wayne K.J."/>
            <person name="Tettelin H."/>
            <person name="Glass J.I."/>
            <person name="Rusch D."/>
            <person name="Podicherti R."/>
            <person name="Tsui H.-C.T."/>
            <person name="Winkler M.E."/>
        </authorList>
    </citation>
    <scope>NUCLEOTIDE SEQUENCE</scope>
</reference>
<organism evidence="1">
    <name type="scientific">marine metagenome</name>
    <dbReference type="NCBI Taxonomy" id="408172"/>
    <lineage>
        <taxon>unclassified sequences</taxon>
        <taxon>metagenomes</taxon>
        <taxon>ecological metagenomes</taxon>
    </lineage>
</organism>
<gene>
    <name evidence="1" type="ORF">METZ01_LOCUS230646</name>
</gene>
<protein>
    <submittedName>
        <fullName evidence="1">Uncharacterized protein</fullName>
    </submittedName>
</protein>
<dbReference type="AlphaFoldDB" id="A0A382GSD9"/>
<proteinExistence type="predicted"/>
<accession>A0A382GSD9</accession>
<evidence type="ECO:0000313" key="1">
    <source>
        <dbReference type="EMBL" id="SVB77792.1"/>
    </source>
</evidence>
<sequence>MRFFIRYPVLARLVFKFGMTYMRIKKALTTWRLRI</sequence>
<dbReference type="EMBL" id="UINC01057048">
    <property type="protein sequence ID" value="SVB77792.1"/>
    <property type="molecule type" value="Genomic_DNA"/>
</dbReference>
<name>A0A382GSD9_9ZZZZ</name>